<dbReference type="PRINTS" id="PR00080">
    <property type="entry name" value="SDRFAMILY"/>
</dbReference>
<evidence type="ECO:0000256" key="2">
    <source>
        <dbReference type="ARBA" id="ARBA00023002"/>
    </source>
</evidence>
<dbReference type="EMBL" id="JAPZPY010000009">
    <property type="protein sequence ID" value="MCZ8380900.1"/>
    <property type="molecule type" value="Genomic_DNA"/>
</dbReference>
<dbReference type="Gene3D" id="3.40.50.720">
    <property type="entry name" value="NAD(P)-binding Rossmann-like Domain"/>
    <property type="match status" value="1"/>
</dbReference>
<sequence length="243" mass="25312">MTEQLKGRTVLITGANGGLGGEFVRQALERGARRVYATARTPRDWNDGRVVPLRLDLTDAASVAHAAAAATDVDLVVNNAAVAPEEDFSVLTGDEDVARRIFETNFFGNLRVAKAFAPVLAANGGGALLNVLSLAAWIPMPTAYAASKAAMWSATNALRAELASQRTSVTGLIVGMIDTAMVTRFEVPKSSPASVVAQAYDGVASGAFEVLADEDSTDVKARLSGSAEELNAYLAEALAAVTV</sequence>
<keyword evidence="5" id="KW-1185">Reference proteome</keyword>
<dbReference type="PANTHER" id="PTHR43391:SF91">
    <property type="entry name" value="OS04G0390700 PROTEIN"/>
    <property type="match status" value="1"/>
</dbReference>
<protein>
    <submittedName>
        <fullName evidence="4">SDR family oxidoreductase</fullName>
    </submittedName>
</protein>
<name>A0ABT4PWJ0_9MYCO</name>
<dbReference type="InterPro" id="IPR036291">
    <property type="entry name" value="NAD(P)-bd_dom_sf"/>
</dbReference>
<comment type="caution">
    <text evidence="4">The sequence shown here is derived from an EMBL/GenBank/DDBJ whole genome shotgun (WGS) entry which is preliminary data.</text>
</comment>
<dbReference type="PRINTS" id="PR00081">
    <property type="entry name" value="GDHRDH"/>
</dbReference>
<dbReference type="InterPro" id="IPR002347">
    <property type="entry name" value="SDR_fam"/>
</dbReference>
<evidence type="ECO:0000313" key="4">
    <source>
        <dbReference type="EMBL" id="MCZ8380900.1"/>
    </source>
</evidence>
<accession>A0ABT4PWJ0</accession>
<proteinExistence type="inferred from homology"/>
<dbReference type="SUPFAM" id="SSF51735">
    <property type="entry name" value="NAD(P)-binding Rossmann-fold domains"/>
    <property type="match status" value="1"/>
</dbReference>
<dbReference type="NCBIfam" id="NF006119">
    <property type="entry name" value="PRK08264.1-5"/>
    <property type="match status" value="1"/>
</dbReference>
<keyword evidence="2" id="KW-0560">Oxidoreductase</keyword>
<comment type="similarity">
    <text evidence="1 3">Belongs to the short-chain dehydrogenases/reductases (SDR) family.</text>
</comment>
<dbReference type="PANTHER" id="PTHR43391">
    <property type="entry name" value="RETINOL DEHYDROGENASE-RELATED"/>
    <property type="match status" value="1"/>
</dbReference>
<gene>
    <name evidence="4" type="ORF">O6P37_18700</name>
</gene>
<evidence type="ECO:0000313" key="5">
    <source>
        <dbReference type="Proteomes" id="UP001142153"/>
    </source>
</evidence>
<organism evidence="4 5">
    <name type="scientific">Mycobacterium hippophais</name>
    <dbReference type="NCBI Taxonomy" id="3016340"/>
    <lineage>
        <taxon>Bacteria</taxon>
        <taxon>Bacillati</taxon>
        <taxon>Actinomycetota</taxon>
        <taxon>Actinomycetes</taxon>
        <taxon>Mycobacteriales</taxon>
        <taxon>Mycobacteriaceae</taxon>
        <taxon>Mycobacterium</taxon>
    </lineage>
</organism>
<evidence type="ECO:0000256" key="1">
    <source>
        <dbReference type="ARBA" id="ARBA00006484"/>
    </source>
</evidence>
<reference evidence="4" key="1">
    <citation type="submission" date="2022-12" db="EMBL/GenBank/DDBJ databases">
        <authorList>
            <person name="Deng Y."/>
            <person name="Zhang Y.-Q."/>
        </authorList>
    </citation>
    <scope>NUCLEOTIDE SEQUENCE</scope>
    <source>
        <strain evidence="4">CPCC 205372</strain>
    </source>
</reference>
<dbReference type="Proteomes" id="UP001142153">
    <property type="component" value="Unassembled WGS sequence"/>
</dbReference>
<dbReference type="RefSeq" id="WP_269895486.1">
    <property type="nucleotide sequence ID" value="NZ_JAPZPY010000009.1"/>
</dbReference>
<dbReference type="Pfam" id="PF00106">
    <property type="entry name" value="adh_short"/>
    <property type="match status" value="1"/>
</dbReference>
<evidence type="ECO:0000256" key="3">
    <source>
        <dbReference type="RuleBase" id="RU000363"/>
    </source>
</evidence>